<evidence type="ECO:0000313" key="8">
    <source>
        <dbReference type="EMBL" id="MBZ5750650.1"/>
    </source>
</evidence>
<dbReference type="InterPro" id="IPR036259">
    <property type="entry name" value="MFS_trans_sf"/>
</dbReference>
<keyword evidence="3 6" id="KW-0812">Transmembrane</keyword>
<organism evidence="8 9">
    <name type="scientific">Metabacillus rhizolycopersici</name>
    <dbReference type="NCBI Taxonomy" id="2875709"/>
    <lineage>
        <taxon>Bacteria</taxon>
        <taxon>Bacillati</taxon>
        <taxon>Bacillota</taxon>
        <taxon>Bacilli</taxon>
        <taxon>Bacillales</taxon>
        <taxon>Bacillaceae</taxon>
        <taxon>Metabacillus</taxon>
    </lineage>
</organism>
<dbReference type="Proteomes" id="UP001165287">
    <property type="component" value="Unassembled WGS sequence"/>
</dbReference>
<evidence type="ECO:0000256" key="4">
    <source>
        <dbReference type="ARBA" id="ARBA00022989"/>
    </source>
</evidence>
<keyword evidence="5 6" id="KW-0472">Membrane</keyword>
<dbReference type="CDD" id="cd17489">
    <property type="entry name" value="MFS_YfcJ_like"/>
    <property type="match status" value="1"/>
</dbReference>
<feature type="transmembrane region" description="Helical" evidence="6">
    <location>
        <begin position="231"/>
        <end position="258"/>
    </location>
</feature>
<dbReference type="PROSITE" id="PS00216">
    <property type="entry name" value="SUGAR_TRANSPORT_1"/>
    <property type="match status" value="1"/>
</dbReference>
<feature type="domain" description="Major facilitator superfamily (MFS) profile" evidence="7">
    <location>
        <begin position="34"/>
        <end position="411"/>
    </location>
</feature>
<dbReference type="Pfam" id="PF07690">
    <property type="entry name" value="MFS_1"/>
    <property type="match status" value="1"/>
</dbReference>
<feature type="transmembrane region" description="Helical" evidence="6">
    <location>
        <begin position="270"/>
        <end position="287"/>
    </location>
</feature>
<dbReference type="InterPro" id="IPR005829">
    <property type="entry name" value="Sugar_transporter_CS"/>
</dbReference>
<feature type="transmembrane region" description="Helical" evidence="6">
    <location>
        <begin position="389"/>
        <end position="407"/>
    </location>
</feature>
<feature type="transmembrane region" description="Helical" evidence="6">
    <location>
        <begin position="187"/>
        <end position="210"/>
    </location>
</feature>
<evidence type="ECO:0000259" key="7">
    <source>
        <dbReference type="PROSITE" id="PS50850"/>
    </source>
</evidence>
<dbReference type="EMBL" id="JAIQUM010000018">
    <property type="protein sequence ID" value="MBZ5750650.1"/>
    <property type="molecule type" value="Genomic_DNA"/>
</dbReference>
<feature type="transmembrane region" description="Helical" evidence="6">
    <location>
        <begin position="162"/>
        <end position="181"/>
    </location>
</feature>
<reference evidence="8" key="1">
    <citation type="submission" date="2024-05" db="EMBL/GenBank/DDBJ databases">
        <title>Metabacillus sp. nov., isolated from the rhizosphere soil of tomato plants.</title>
        <authorList>
            <person name="Ma R."/>
        </authorList>
    </citation>
    <scope>NUCLEOTIDE SEQUENCE</scope>
    <source>
        <strain evidence="8">DBTR6</strain>
    </source>
</reference>
<evidence type="ECO:0000256" key="2">
    <source>
        <dbReference type="ARBA" id="ARBA00022448"/>
    </source>
</evidence>
<protein>
    <submittedName>
        <fullName evidence="8">MFS transporter</fullName>
    </submittedName>
</protein>
<comment type="caution">
    <text evidence="8">The sequence shown here is derived from an EMBL/GenBank/DDBJ whole genome shotgun (WGS) entry which is preliminary data.</text>
</comment>
<accession>A0ABS7UQR7</accession>
<feature type="transmembrane region" description="Helical" evidence="6">
    <location>
        <begin position="131"/>
        <end position="150"/>
    </location>
</feature>
<evidence type="ECO:0000256" key="3">
    <source>
        <dbReference type="ARBA" id="ARBA00022692"/>
    </source>
</evidence>
<gene>
    <name evidence="8" type="ORF">K9V48_10390</name>
</gene>
<name>A0ABS7UQR7_9BACI</name>
<feature type="transmembrane region" description="Helical" evidence="6">
    <location>
        <begin position="299"/>
        <end position="318"/>
    </location>
</feature>
<dbReference type="PANTHER" id="PTHR23531:SF2">
    <property type="entry name" value="PERMEASE"/>
    <property type="match status" value="1"/>
</dbReference>
<dbReference type="InterPro" id="IPR052714">
    <property type="entry name" value="MFS_Exporter"/>
</dbReference>
<feature type="transmembrane region" description="Helical" evidence="6">
    <location>
        <begin position="67"/>
        <end position="89"/>
    </location>
</feature>
<feature type="transmembrane region" description="Helical" evidence="6">
    <location>
        <begin position="359"/>
        <end position="383"/>
    </location>
</feature>
<keyword evidence="4 6" id="KW-1133">Transmembrane helix</keyword>
<keyword evidence="2" id="KW-0813">Transport</keyword>
<dbReference type="PROSITE" id="PS50850">
    <property type="entry name" value="MFS"/>
    <property type="match status" value="1"/>
</dbReference>
<dbReference type="SUPFAM" id="SSF103473">
    <property type="entry name" value="MFS general substrate transporter"/>
    <property type="match status" value="1"/>
</dbReference>
<feature type="transmembrane region" description="Helical" evidence="6">
    <location>
        <begin position="101"/>
        <end position="119"/>
    </location>
</feature>
<feature type="transmembrane region" description="Helical" evidence="6">
    <location>
        <begin position="35"/>
        <end position="61"/>
    </location>
</feature>
<sequence>MKGDCGSLCIPKSRNYTLKLEIVKMSKTKLWTKDFIILSAASFFIALTFYLLMTTLTVYAIQEFSASQSMAGLASSIFIIGALILRLFSGKYIERIGRKKMLFGGLVLFLIASLLYFTVENISLLLLVRFIHGAAFGLATTAMSIVVMDIIPNERRGEGTSYYSLSITLATAIGPFIGLFISQHASFTMIFVLCTLCTVISIIISLFAQIPEANITKAQLDEMKGFKLTDFFEKGALPISIVIAIIGFSYSGILSFLATYANEINLVDAASFYFIVYAIFLLISRPFTGRILDKKGDNIVIFPAIILFGIGLIIISQAEHGFTLLLAGALIALGFGTLQSCCQAIAIKESPRHRVGLATSTFFIFFDAGTGIGPFLLGAIIPLVGFRGLYMTLAIVVFGCIFLYYLLHGKKKAYKQAYSQAS</sequence>
<dbReference type="InterPro" id="IPR020846">
    <property type="entry name" value="MFS_dom"/>
</dbReference>
<evidence type="ECO:0000313" key="9">
    <source>
        <dbReference type="Proteomes" id="UP001165287"/>
    </source>
</evidence>
<evidence type="ECO:0000256" key="5">
    <source>
        <dbReference type="ARBA" id="ARBA00023136"/>
    </source>
</evidence>
<dbReference type="Gene3D" id="1.20.1250.20">
    <property type="entry name" value="MFS general substrate transporter like domains"/>
    <property type="match status" value="1"/>
</dbReference>
<dbReference type="PANTHER" id="PTHR23531">
    <property type="entry name" value="QUINOLENE RESISTANCE PROTEIN NORA"/>
    <property type="match status" value="1"/>
</dbReference>
<evidence type="ECO:0000256" key="6">
    <source>
        <dbReference type="SAM" id="Phobius"/>
    </source>
</evidence>
<feature type="transmembrane region" description="Helical" evidence="6">
    <location>
        <begin position="324"/>
        <end position="347"/>
    </location>
</feature>
<proteinExistence type="predicted"/>
<evidence type="ECO:0000256" key="1">
    <source>
        <dbReference type="ARBA" id="ARBA00004651"/>
    </source>
</evidence>
<keyword evidence="9" id="KW-1185">Reference proteome</keyword>
<comment type="subcellular location">
    <subcellularLocation>
        <location evidence="1">Cell membrane</location>
        <topology evidence="1">Multi-pass membrane protein</topology>
    </subcellularLocation>
</comment>
<dbReference type="InterPro" id="IPR011701">
    <property type="entry name" value="MFS"/>
</dbReference>